<name>A0A1G6DRF8_9HYPH</name>
<dbReference type="CDD" id="cd03454">
    <property type="entry name" value="YdeM"/>
    <property type="match status" value="1"/>
</dbReference>
<dbReference type="AlphaFoldDB" id="A0A1G6DRF8"/>
<organism evidence="2 3">
    <name type="scientific">Bauldia litoralis</name>
    <dbReference type="NCBI Taxonomy" id="665467"/>
    <lineage>
        <taxon>Bacteria</taxon>
        <taxon>Pseudomonadati</taxon>
        <taxon>Pseudomonadota</taxon>
        <taxon>Alphaproteobacteria</taxon>
        <taxon>Hyphomicrobiales</taxon>
        <taxon>Kaistiaceae</taxon>
        <taxon>Bauldia</taxon>
    </lineage>
</organism>
<feature type="domain" description="MaoC-like" evidence="1">
    <location>
        <begin position="17"/>
        <end position="122"/>
    </location>
</feature>
<dbReference type="OrthoDB" id="9797938at2"/>
<proteinExistence type="predicted"/>
<sequence length="158" mass="17261">MIYDDIIVGSAHDFGAHTFTREEIKRFAGLYDPQHFHVDEDAAADSLLGGLCASGWHTASVMVGLLSRYFAREAERARLSGRPAAPMGPSPGFDDLRWIRPVYPDDTIAFVGEVSAKRVSKSRPQWGLVSIETTGANQKGEPVFSFIGHVFVARNAAP</sequence>
<dbReference type="Gene3D" id="3.10.129.10">
    <property type="entry name" value="Hotdog Thioesterase"/>
    <property type="match status" value="1"/>
</dbReference>
<gene>
    <name evidence="2" type="ORF">SAMN02982931_03668</name>
</gene>
<protein>
    <submittedName>
        <fullName evidence="2">Acyl dehydratase</fullName>
    </submittedName>
</protein>
<evidence type="ECO:0000313" key="2">
    <source>
        <dbReference type="EMBL" id="SDB47680.1"/>
    </source>
</evidence>
<keyword evidence="3" id="KW-1185">Reference proteome</keyword>
<dbReference type="Pfam" id="PF01575">
    <property type="entry name" value="MaoC_dehydratas"/>
    <property type="match status" value="1"/>
</dbReference>
<dbReference type="EMBL" id="FMXQ01000008">
    <property type="protein sequence ID" value="SDB47680.1"/>
    <property type="molecule type" value="Genomic_DNA"/>
</dbReference>
<evidence type="ECO:0000259" key="1">
    <source>
        <dbReference type="Pfam" id="PF01575"/>
    </source>
</evidence>
<dbReference type="SUPFAM" id="SSF54637">
    <property type="entry name" value="Thioesterase/thiol ester dehydrase-isomerase"/>
    <property type="match status" value="1"/>
</dbReference>
<reference evidence="2 3" key="1">
    <citation type="submission" date="2016-10" db="EMBL/GenBank/DDBJ databases">
        <authorList>
            <person name="de Groot N.N."/>
        </authorList>
    </citation>
    <scope>NUCLEOTIDE SEQUENCE [LARGE SCALE GENOMIC DNA]</scope>
    <source>
        <strain evidence="2 3">ATCC 35022</strain>
    </source>
</reference>
<evidence type="ECO:0000313" key="3">
    <source>
        <dbReference type="Proteomes" id="UP000199071"/>
    </source>
</evidence>
<accession>A0A1G6DRF8</accession>
<dbReference type="STRING" id="665467.SAMN02982931_03668"/>
<dbReference type="RefSeq" id="WP_090878611.1">
    <property type="nucleotide sequence ID" value="NZ_FMXQ01000008.1"/>
</dbReference>
<dbReference type="InterPro" id="IPR002539">
    <property type="entry name" value="MaoC-like_dom"/>
</dbReference>
<dbReference type="InterPro" id="IPR052342">
    <property type="entry name" value="MCH/BMMD"/>
</dbReference>
<dbReference type="PANTHER" id="PTHR43664">
    <property type="entry name" value="MONOAMINE OXIDASE-RELATED"/>
    <property type="match status" value="1"/>
</dbReference>
<dbReference type="PANTHER" id="PTHR43664:SF1">
    <property type="entry name" value="BETA-METHYLMALYL-COA DEHYDRATASE"/>
    <property type="match status" value="1"/>
</dbReference>
<dbReference type="InterPro" id="IPR029069">
    <property type="entry name" value="HotDog_dom_sf"/>
</dbReference>
<dbReference type="Proteomes" id="UP000199071">
    <property type="component" value="Unassembled WGS sequence"/>
</dbReference>